<proteinExistence type="predicted"/>
<evidence type="ECO:0000313" key="1">
    <source>
        <dbReference type="EMBL" id="PIR26211.1"/>
    </source>
</evidence>
<reference evidence="1 2" key="1">
    <citation type="submission" date="2017-09" db="EMBL/GenBank/DDBJ databases">
        <title>Depth-based differentiation of microbial function through sediment-hosted aquifers and enrichment of novel symbionts in the deep terrestrial subsurface.</title>
        <authorList>
            <person name="Probst A.J."/>
            <person name="Ladd B."/>
            <person name="Jarett J.K."/>
            <person name="Geller-Mcgrath D.E."/>
            <person name="Sieber C.M."/>
            <person name="Emerson J.B."/>
            <person name="Anantharaman K."/>
            <person name="Thomas B.C."/>
            <person name="Malmstrom R."/>
            <person name="Stieglmeier M."/>
            <person name="Klingl A."/>
            <person name="Woyke T."/>
            <person name="Ryan C.M."/>
            <person name="Banfield J.F."/>
        </authorList>
    </citation>
    <scope>NUCLEOTIDE SEQUENCE [LARGE SCALE GENOMIC DNA]</scope>
    <source>
        <strain evidence="1">CG11_big_fil_rev_8_21_14_0_20_43_10</strain>
    </source>
</reference>
<gene>
    <name evidence="1" type="ORF">COV41_01935</name>
</gene>
<evidence type="ECO:0000313" key="2">
    <source>
        <dbReference type="Proteomes" id="UP000236846"/>
    </source>
</evidence>
<dbReference type="EMBL" id="PCXE01000033">
    <property type="protein sequence ID" value="PIR26211.1"/>
    <property type="molecule type" value="Genomic_DNA"/>
</dbReference>
<organism evidence="1 2">
    <name type="scientific">Candidatus Brennerbacteria bacterium CG11_big_fil_rev_8_21_14_0_20_43_10</name>
    <dbReference type="NCBI Taxonomy" id="1974523"/>
    <lineage>
        <taxon>Bacteria</taxon>
        <taxon>Candidatus Brenneribacteriota</taxon>
    </lineage>
</organism>
<dbReference type="Proteomes" id="UP000236846">
    <property type="component" value="Unassembled WGS sequence"/>
</dbReference>
<dbReference type="AlphaFoldDB" id="A0A2H0PVY0"/>
<sequence>MITSLITTASGEVTEISDRTLTLSKEGDTLTILIKEDTPIYQEIPSEEIEGVPTPVGKKEIEFGEIKIGDKVNISCQLKVDGSLEGVDVMVLP</sequence>
<accession>A0A2H0PVY0</accession>
<name>A0A2H0PVY0_9BACT</name>
<protein>
    <recommendedName>
        <fullName evidence="3">DUF5666 domain-containing protein</fullName>
    </recommendedName>
</protein>
<evidence type="ECO:0008006" key="3">
    <source>
        <dbReference type="Google" id="ProtNLM"/>
    </source>
</evidence>
<comment type="caution">
    <text evidence="1">The sequence shown here is derived from an EMBL/GenBank/DDBJ whole genome shotgun (WGS) entry which is preliminary data.</text>
</comment>